<feature type="region of interest" description="Disordered" evidence="1">
    <location>
        <begin position="290"/>
        <end position="365"/>
    </location>
</feature>
<feature type="region of interest" description="Disordered" evidence="1">
    <location>
        <begin position="1"/>
        <end position="76"/>
    </location>
</feature>
<keyword evidence="3" id="KW-1185">Reference proteome</keyword>
<proteinExistence type="predicted"/>
<feature type="compositionally biased region" description="Acidic residues" evidence="1">
    <location>
        <begin position="29"/>
        <end position="60"/>
    </location>
</feature>
<reference evidence="2 3" key="1">
    <citation type="submission" date="2024-02" db="EMBL/GenBank/DDBJ databases">
        <title>A draft genome for the cacao thread blight pathogen Marasmius crinis-equi.</title>
        <authorList>
            <person name="Cohen S.P."/>
            <person name="Baruah I.K."/>
            <person name="Amoako-Attah I."/>
            <person name="Bukari Y."/>
            <person name="Meinhardt L.W."/>
            <person name="Bailey B.A."/>
        </authorList>
    </citation>
    <scope>NUCLEOTIDE SEQUENCE [LARGE SCALE GENOMIC DNA]</scope>
    <source>
        <strain evidence="2 3">GH-76</strain>
    </source>
</reference>
<dbReference type="InterPro" id="IPR009072">
    <property type="entry name" value="Histone-fold"/>
</dbReference>
<evidence type="ECO:0000313" key="2">
    <source>
        <dbReference type="EMBL" id="KAL0580671.1"/>
    </source>
</evidence>
<feature type="compositionally biased region" description="Polar residues" evidence="1">
    <location>
        <begin position="345"/>
        <end position="365"/>
    </location>
</feature>
<comment type="caution">
    <text evidence="2">The sequence shown here is derived from an EMBL/GenBank/DDBJ whole genome shotgun (WGS) entry which is preliminary data.</text>
</comment>
<dbReference type="SUPFAM" id="SSF47113">
    <property type="entry name" value="Histone-fold"/>
    <property type="match status" value="1"/>
</dbReference>
<feature type="region of interest" description="Disordered" evidence="1">
    <location>
        <begin position="210"/>
        <end position="254"/>
    </location>
</feature>
<feature type="compositionally biased region" description="Basic and acidic residues" evidence="1">
    <location>
        <begin position="314"/>
        <end position="327"/>
    </location>
</feature>
<dbReference type="Gene3D" id="1.10.20.10">
    <property type="entry name" value="Histone, subunit A"/>
    <property type="match status" value="1"/>
</dbReference>
<dbReference type="EMBL" id="JBAHYK010000025">
    <property type="protein sequence ID" value="KAL0580671.1"/>
    <property type="molecule type" value="Genomic_DNA"/>
</dbReference>
<feature type="compositionally biased region" description="Basic and acidic residues" evidence="1">
    <location>
        <begin position="61"/>
        <end position="73"/>
    </location>
</feature>
<accession>A0ABR3FZ88</accession>
<evidence type="ECO:0000313" key="3">
    <source>
        <dbReference type="Proteomes" id="UP001465976"/>
    </source>
</evidence>
<gene>
    <name evidence="2" type="ORF">V5O48_001311</name>
</gene>
<dbReference type="Proteomes" id="UP001465976">
    <property type="component" value="Unassembled WGS sequence"/>
</dbReference>
<evidence type="ECO:0000256" key="1">
    <source>
        <dbReference type="SAM" id="MobiDB-lite"/>
    </source>
</evidence>
<protein>
    <submittedName>
        <fullName evidence="2">Uncharacterized protein</fullName>
    </submittedName>
</protein>
<organism evidence="2 3">
    <name type="scientific">Marasmius crinis-equi</name>
    <dbReference type="NCBI Taxonomy" id="585013"/>
    <lineage>
        <taxon>Eukaryota</taxon>
        <taxon>Fungi</taxon>
        <taxon>Dikarya</taxon>
        <taxon>Basidiomycota</taxon>
        <taxon>Agaricomycotina</taxon>
        <taxon>Agaricomycetes</taxon>
        <taxon>Agaricomycetidae</taxon>
        <taxon>Agaricales</taxon>
        <taxon>Marasmiineae</taxon>
        <taxon>Marasmiaceae</taxon>
        <taxon>Marasmius</taxon>
    </lineage>
</organism>
<sequence>MAASYRPTPPLIQTESHVPSSNGDSRSDEGEEDEVISDDEEEQEVDELESDVSEGGESAEEDYRSGEGRRKPGDPLLPAVRVENILNADGKVLFHQLVPWNKLRAICRSYGESRAIERSHVSSASSHSEPERTLLRSKKLKTAIKEEFIKRLTQGGQRQARSASRNNVTYLDMANTTRQYQEFMFLTDMIPLPIPLTEALELRKERSRSMFAEEEIRNPSRPKPPNTSNHDHSEASASQSKSKHRTNGKGQTNGFVHTTVQASAPNGPAHGTPSVLDARPWTHWSEPIAFETTRPTPATATPTNGRASTSPRSRSSESTEKEKDATHHPPGQLAGPASGFIQPRGSGSFSAGNQNTGRTIYSQQP</sequence>
<feature type="compositionally biased region" description="Low complexity" evidence="1">
    <location>
        <begin position="292"/>
        <end position="313"/>
    </location>
</feature>
<name>A0ABR3FZ88_9AGAR</name>